<dbReference type="OrthoDB" id="125806at2759"/>
<dbReference type="EMBL" id="KI683633">
    <property type="protein sequence ID" value="ETL77487.1"/>
    <property type="molecule type" value="Genomic_DNA"/>
</dbReference>
<dbReference type="Proteomes" id="UP000054423">
    <property type="component" value="Unassembled WGS sequence"/>
</dbReference>
<evidence type="ECO:0000256" key="5">
    <source>
        <dbReference type="RuleBase" id="RU367124"/>
    </source>
</evidence>
<evidence type="ECO:0000313" key="6">
    <source>
        <dbReference type="EMBL" id="ETL77487.1"/>
    </source>
</evidence>
<keyword evidence="4 5" id="KW-0732">Signal</keyword>
<feature type="signal peptide" evidence="5">
    <location>
        <begin position="1"/>
        <end position="32"/>
    </location>
</feature>
<gene>
    <name evidence="6" type="ORF">L917_21572</name>
</gene>
<keyword evidence="3 5" id="KW-0964">Secreted</keyword>
<evidence type="ECO:0000256" key="1">
    <source>
        <dbReference type="ARBA" id="ARBA00004613"/>
    </source>
</evidence>
<feature type="chain" id="PRO_5028513208" description="RxLR effector protein" evidence="5">
    <location>
        <begin position="33"/>
        <end position="143"/>
    </location>
</feature>
<protein>
    <recommendedName>
        <fullName evidence="5">RxLR effector protein</fullName>
    </recommendedName>
</protein>
<evidence type="ECO:0000256" key="4">
    <source>
        <dbReference type="ARBA" id="ARBA00022729"/>
    </source>
</evidence>
<comment type="function">
    <text evidence="5">Effector that suppresses plant defense responses during pathogen infection.</text>
</comment>
<accession>W2JX56</accession>
<proteinExistence type="inferred from homology"/>
<evidence type="ECO:0000256" key="2">
    <source>
        <dbReference type="ARBA" id="ARBA00010400"/>
    </source>
</evidence>
<evidence type="ECO:0000256" key="3">
    <source>
        <dbReference type="ARBA" id="ARBA00022525"/>
    </source>
</evidence>
<comment type="subcellular location">
    <subcellularLocation>
        <location evidence="1 5">Secreted</location>
    </subcellularLocation>
</comment>
<dbReference type="GO" id="GO:0005576">
    <property type="term" value="C:extracellular region"/>
    <property type="evidence" value="ECO:0007669"/>
    <property type="project" value="UniProtKB-SubCell"/>
</dbReference>
<dbReference type="AlphaFoldDB" id="W2JX56"/>
<reference evidence="6" key="1">
    <citation type="submission" date="2013-11" db="EMBL/GenBank/DDBJ databases">
        <title>The Genome Sequence of Phytophthora parasitica CHvinca01.</title>
        <authorList>
            <consortium name="The Broad Institute Genomics Platform"/>
            <person name="Russ C."/>
            <person name="Tyler B."/>
            <person name="Panabieres F."/>
            <person name="Shan W."/>
            <person name="Tripathy S."/>
            <person name="Grunwald N."/>
            <person name="Machado M."/>
            <person name="Johnson C.S."/>
            <person name="Arredondo F."/>
            <person name="Hong C."/>
            <person name="Coffey M."/>
            <person name="Young S.K."/>
            <person name="Zeng Q."/>
            <person name="Gargeya S."/>
            <person name="Fitzgerald M."/>
            <person name="Abouelleil A."/>
            <person name="Alvarado L."/>
            <person name="Chapman S.B."/>
            <person name="Gainer-Dewar J."/>
            <person name="Goldberg J."/>
            <person name="Griggs A."/>
            <person name="Gujja S."/>
            <person name="Hansen M."/>
            <person name="Howarth C."/>
            <person name="Imamovic A."/>
            <person name="Ireland A."/>
            <person name="Larimer J."/>
            <person name="McCowan C."/>
            <person name="Murphy C."/>
            <person name="Pearson M."/>
            <person name="Poon T.W."/>
            <person name="Priest M."/>
            <person name="Roberts A."/>
            <person name="Saif S."/>
            <person name="Shea T."/>
            <person name="Sykes S."/>
            <person name="Wortman J."/>
            <person name="Nusbaum C."/>
            <person name="Birren B."/>
        </authorList>
    </citation>
    <scope>NUCLEOTIDE SEQUENCE [LARGE SCALE GENOMIC DNA]</scope>
    <source>
        <strain evidence="6">CHvinca01</strain>
    </source>
</reference>
<feature type="non-terminal residue" evidence="6">
    <location>
        <position position="1"/>
    </location>
</feature>
<dbReference type="Pfam" id="PF16810">
    <property type="entry name" value="RXLR"/>
    <property type="match status" value="1"/>
</dbReference>
<organism evidence="6">
    <name type="scientific">Phytophthora nicotianae</name>
    <name type="common">Potato buckeye rot agent</name>
    <name type="synonym">Phytophthora parasitica</name>
    <dbReference type="NCBI Taxonomy" id="4792"/>
    <lineage>
        <taxon>Eukaryota</taxon>
        <taxon>Sar</taxon>
        <taxon>Stramenopiles</taxon>
        <taxon>Oomycota</taxon>
        <taxon>Peronosporomycetes</taxon>
        <taxon>Peronosporales</taxon>
        <taxon>Peronosporaceae</taxon>
        <taxon>Phytophthora</taxon>
    </lineage>
</organism>
<comment type="domain">
    <text evidence="5">The RxLR-dEER motif acts to carry the protein into the host cell cytoplasm through binding to cell surface phosphatidylinositol-3-phosphate.</text>
</comment>
<dbReference type="InterPro" id="IPR031825">
    <property type="entry name" value="RXLR"/>
</dbReference>
<name>W2JX56_PHYNI</name>
<sequence>SPRLSIRHPAMRLFIKTLVVLAAVLLATSTEAAKAVQTGGNVDVVQSSHILPGENKRLLRSEHDEGKLLEDDEEKLLEDDEEERKYGANLFSAAKMEKMLGDDWYKYQVARRWKRDGYMWENLPQHVPADLVKYFKGFRERHG</sequence>
<comment type="similarity">
    <text evidence="2 5">Belongs to the RxLR effector family.</text>
</comment>